<evidence type="ECO:0000256" key="1">
    <source>
        <dbReference type="SAM" id="SignalP"/>
    </source>
</evidence>
<keyword evidence="3" id="KW-1185">Reference proteome</keyword>
<comment type="caution">
    <text evidence="2">The sequence shown here is derived from an EMBL/GenBank/DDBJ whole genome shotgun (WGS) entry which is preliminary data.</text>
</comment>
<dbReference type="EMBL" id="JACRUM010000015">
    <property type="protein sequence ID" value="MBC5864663.1"/>
    <property type="molecule type" value="Genomic_DNA"/>
</dbReference>
<organism evidence="2 3">
    <name type="scientific">Flavobacterium turcicum</name>
    <dbReference type="NCBI Taxonomy" id="2764718"/>
    <lineage>
        <taxon>Bacteria</taxon>
        <taxon>Pseudomonadati</taxon>
        <taxon>Bacteroidota</taxon>
        <taxon>Flavobacteriia</taxon>
        <taxon>Flavobacteriales</taxon>
        <taxon>Flavobacteriaceae</taxon>
        <taxon>Flavobacterium</taxon>
    </lineage>
</organism>
<accession>A0ABR7JJI6</accession>
<protein>
    <submittedName>
        <fullName evidence="2">Uncharacterized protein</fullName>
    </submittedName>
</protein>
<gene>
    <name evidence="2" type="ORF">H8R26_14640</name>
</gene>
<feature type="chain" id="PRO_5046855319" evidence="1">
    <location>
        <begin position="19"/>
        <end position="173"/>
    </location>
</feature>
<reference evidence="2 3" key="1">
    <citation type="submission" date="2020-08" db="EMBL/GenBank/DDBJ databases">
        <title>Description of novel Flavobacterium F-400 isolate.</title>
        <authorList>
            <person name="Saticioglu I."/>
            <person name="Duman M."/>
            <person name="Altun S."/>
        </authorList>
    </citation>
    <scope>NUCLEOTIDE SEQUENCE [LARGE SCALE GENOMIC DNA]</scope>
    <source>
        <strain evidence="2 3">F-400</strain>
    </source>
</reference>
<evidence type="ECO:0000313" key="2">
    <source>
        <dbReference type="EMBL" id="MBC5864663.1"/>
    </source>
</evidence>
<name>A0ABR7JJI6_9FLAO</name>
<dbReference type="RefSeq" id="WP_166139142.1">
    <property type="nucleotide sequence ID" value="NZ_JAAOBY010000014.1"/>
</dbReference>
<proteinExistence type="predicted"/>
<keyword evidence="1" id="KW-0732">Signal</keyword>
<sequence length="173" mass="19914">MKKLKFIILILFSLNSFSQINCPYKIDENKILENRNLDDFLNKFQSEKFVVLNDKNTIPKEVKKQLDCIAQKFEIANPKEEYQQGCVIETKIPSRGLFFLAKSDDILVLTYGTGGIGSSTHFLFIKYNSKGIVDLWTGVGMGIIKHKSLEEITKFISGQRNRKWGLNTNMVWI</sequence>
<evidence type="ECO:0000313" key="3">
    <source>
        <dbReference type="Proteomes" id="UP000621670"/>
    </source>
</evidence>
<dbReference type="Proteomes" id="UP000621670">
    <property type="component" value="Unassembled WGS sequence"/>
</dbReference>
<feature type="signal peptide" evidence="1">
    <location>
        <begin position="1"/>
        <end position="18"/>
    </location>
</feature>